<name>A0ABS3V0L1_9ACTN</name>
<proteinExistence type="predicted"/>
<comment type="caution">
    <text evidence="1">The sequence shown here is derived from an EMBL/GenBank/DDBJ whole genome shotgun (WGS) entry which is preliminary data.</text>
</comment>
<keyword evidence="2" id="KW-1185">Reference proteome</keyword>
<organism evidence="1 2">
    <name type="scientific">Actinoplanes flavus</name>
    <dbReference type="NCBI Taxonomy" id="2820290"/>
    <lineage>
        <taxon>Bacteria</taxon>
        <taxon>Bacillati</taxon>
        <taxon>Actinomycetota</taxon>
        <taxon>Actinomycetes</taxon>
        <taxon>Micromonosporales</taxon>
        <taxon>Micromonosporaceae</taxon>
        <taxon>Actinoplanes</taxon>
    </lineage>
</organism>
<protein>
    <recommendedName>
        <fullName evidence="3">Secreted protein</fullName>
    </recommendedName>
</protein>
<reference evidence="1 2" key="1">
    <citation type="submission" date="2021-03" db="EMBL/GenBank/DDBJ databases">
        <title>Actinoplanes flavus sp. nov., a novel actinomycete isolated from Coconut Palm rhizosphere soil.</title>
        <authorList>
            <person name="Luo X."/>
        </authorList>
    </citation>
    <scope>NUCLEOTIDE SEQUENCE [LARGE SCALE GENOMIC DNA]</scope>
    <source>
        <strain evidence="1 2">NEAU-H7</strain>
    </source>
</reference>
<evidence type="ECO:0000313" key="2">
    <source>
        <dbReference type="Proteomes" id="UP000679690"/>
    </source>
</evidence>
<dbReference type="EMBL" id="JAGFNS010000062">
    <property type="protein sequence ID" value="MBO3744329.1"/>
    <property type="molecule type" value="Genomic_DNA"/>
</dbReference>
<accession>A0ABS3V0L1</accession>
<gene>
    <name evidence="1" type="ORF">J5X75_43260</name>
</gene>
<dbReference type="RefSeq" id="WP_208473560.1">
    <property type="nucleotide sequence ID" value="NZ_JAGFNS010000062.1"/>
</dbReference>
<evidence type="ECO:0000313" key="1">
    <source>
        <dbReference type="EMBL" id="MBO3744329.1"/>
    </source>
</evidence>
<dbReference type="Proteomes" id="UP000679690">
    <property type="component" value="Unassembled WGS sequence"/>
</dbReference>
<evidence type="ECO:0008006" key="3">
    <source>
        <dbReference type="Google" id="ProtNLM"/>
    </source>
</evidence>
<sequence length="852" mass="90019">MPLTWAGLARPFSHTDSAALTALLLGATERERLAFAAEIERRIRADREGPWARSTSPAGLFGLTVIACMPTAARAAALLSRRSMRDWGLIRVDRFLEIARVRGLPWLGDLGVRLCGRLPARDPAPRDWEFVEALLIEGDAEPPVTGPVVRAWLTAINQSRWTVRQGPLADHFRASPWLDLLLPGAFEIDGLSGLETDFPYAVAQLTAEGRLDRATVLAATADRLARSGTAPALRPFTRLHDALSPAPAETAPHLPVYARLLPEAPSPVAAMARGVLQALDDDRRLPLETLLEVSAATLARTEKTLVRAQIDWLDRVARREPDRAGEILETVAVALAHPSLDLRERALGVIAVHRDAAGPETVARLAAAAGGLTGTVRAMAGALLGPALAESPGVVATPPAGPRAIPMPPPIGSAAELAEELTALTHDATAVRWERVMAGVVALHHTGALSEVPGEVLAPLWTAFDEGLRFLARAIHGVPGPAPALPPFNVPADVLTWRLAELSTWLAGSPVPVLLATPTDVSGSIGAGVLVDRMERLEEAGRDPWPFDFEQALLRVAPTRDATVLARAAALGSPDGERLAEWFGAGRIETAGIRVEQPAGNFGYDAWTPIDAGPELIRRVLVTMAPRRDDPRLLLLGRPLFTIGRRPTAREDYLSFHHCPPDVLAMTLPHDREAVAAWALPEIAALADRDSRDDTALPLLGDCSGPSGPAVALALAYGLGARHQPGRAAAVDTYLAVTAESGPLPAAVGAELGDLCADGTVKLTRVVPALADAHAAGASAAVWETVTGALPPLLKATPRGLPDLLELATRVASDLGRRGEIPGLDAVAGRRGGARLTREAKRLQATLAGPLG</sequence>